<dbReference type="AlphaFoldDB" id="A0A1W1BSQ2"/>
<dbReference type="InterPro" id="IPR036361">
    <property type="entry name" value="SAP_dom_sf"/>
</dbReference>
<dbReference type="GO" id="GO:0003677">
    <property type="term" value="F:DNA binding"/>
    <property type="evidence" value="ECO:0007669"/>
    <property type="project" value="InterPro"/>
</dbReference>
<evidence type="ECO:0000313" key="1">
    <source>
        <dbReference type="EMBL" id="SFV56553.1"/>
    </source>
</evidence>
<dbReference type="EMBL" id="FPHM01000037">
    <property type="protein sequence ID" value="SFV56553.1"/>
    <property type="molecule type" value="Genomic_DNA"/>
</dbReference>
<dbReference type="Gene3D" id="1.10.720.30">
    <property type="entry name" value="SAP domain"/>
    <property type="match status" value="1"/>
</dbReference>
<dbReference type="Pfam" id="PF09905">
    <property type="entry name" value="VF530"/>
    <property type="match status" value="1"/>
</dbReference>
<organism evidence="1">
    <name type="scientific">hydrothermal vent metagenome</name>
    <dbReference type="NCBI Taxonomy" id="652676"/>
    <lineage>
        <taxon>unclassified sequences</taxon>
        <taxon>metagenomes</taxon>
        <taxon>ecological metagenomes</taxon>
    </lineage>
</organism>
<evidence type="ECO:0008006" key="2">
    <source>
        <dbReference type="Google" id="ProtNLM"/>
    </source>
</evidence>
<protein>
    <recommendedName>
        <fullName evidence="2">Transporter</fullName>
    </recommendedName>
</protein>
<sequence length="78" mass="9255">MDNQNANNPLHGIKLKQMIEELEIKYGWEMLGEFLDVNCFSHEPSLNSCLKFFRKTPWARAKLEKIYLKLIKKIEVDD</sequence>
<reference evidence="1" key="1">
    <citation type="submission" date="2016-10" db="EMBL/GenBank/DDBJ databases">
        <authorList>
            <person name="de Groot N.N."/>
        </authorList>
    </citation>
    <scope>NUCLEOTIDE SEQUENCE</scope>
</reference>
<dbReference type="InterPro" id="IPR018668">
    <property type="entry name" value="DNA-binding_VF530-like"/>
</dbReference>
<gene>
    <name evidence="1" type="ORF">MNB_SV-13-33</name>
</gene>
<proteinExistence type="predicted"/>
<accession>A0A1W1BSQ2</accession>
<name>A0A1W1BSQ2_9ZZZZ</name>